<sequence>MRWAVALRLFAKLVAMTLQIPDRTLIAQAHQRLQAQPGFLRTTPLMALPGALLGAPGCEVWLKLEHTQVGGSFKARGMLYRLLAQQPLPASGVIVASGGNAGIATAAAARALGVRCEVFVPEVSPEAKRARLRALGAEVVVTGAVYADALAACLERQRATGALLTHAYDQTEVVAGAGTLALECEAQAGFLPDQWLVSVGGGGLIGGVAAWVDSRAQVVALEPEGAPTLHAARAAGAPVDVAVGGIAADSLGARRIGDIAWAVAQQHVHASVLLSDAAIRHAQRWLWSELHLAVEPAAALGVAALQTGAVRPAQGQRVLLVLCGANCDPASLA</sequence>
<dbReference type="InterPro" id="IPR000634">
    <property type="entry name" value="Ser/Thr_deHydtase_PyrdxlP-BS"/>
</dbReference>
<dbReference type="InterPro" id="IPR050147">
    <property type="entry name" value="Ser/Thr_Dehydratase"/>
</dbReference>
<dbReference type="Pfam" id="PF00291">
    <property type="entry name" value="PALP"/>
    <property type="match status" value="1"/>
</dbReference>
<dbReference type="InterPro" id="IPR001926">
    <property type="entry name" value="TrpB-like_PALP"/>
</dbReference>
<evidence type="ECO:0000256" key="2">
    <source>
        <dbReference type="ARBA" id="ARBA00022898"/>
    </source>
</evidence>
<evidence type="ECO:0000313" key="6">
    <source>
        <dbReference type="Proteomes" id="UP001501788"/>
    </source>
</evidence>
<organism evidence="5 6">
    <name type="scientific">Acidovorax lacteus</name>
    <dbReference type="NCBI Taxonomy" id="1924988"/>
    <lineage>
        <taxon>Bacteria</taxon>
        <taxon>Pseudomonadati</taxon>
        <taxon>Pseudomonadota</taxon>
        <taxon>Betaproteobacteria</taxon>
        <taxon>Burkholderiales</taxon>
        <taxon>Comamonadaceae</taxon>
        <taxon>Acidovorax</taxon>
    </lineage>
</organism>
<dbReference type="EMBL" id="BAABEX010000029">
    <property type="protein sequence ID" value="GAA4427659.1"/>
    <property type="molecule type" value="Genomic_DNA"/>
</dbReference>
<comment type="cofactor">
    <cofactor evidence="1">
        <name>pyridoxal 5'-phosphate</name>
        <dbReference type="ChEBI" id="CHEBI:597326"/>
    </cofactor>
</comment>
<dbReference type="PANTHER" id="PTHR48078:SF6">
    <property type="entry name" value="L-THREONINE DEHYDRATASE CATABOLIC TDCB"/>
    <property type="match status" value="1"/>
</dbReference>
<evidence type="ECO:0000256" key="1">
    <source>
        <dbReference type="ARBA" id="ARBA00001933"/>
    </source>
</evidence>
<feature type="domain" description="Tryptophan synthase beta chain-like PALP" evidence="4">
    <location>
        <begin position="41"/>
        <end position="324"/>
    </location>
</feature>
<dbReference type="SUPFAM" id="SSF53686">
    <property type="entry name" value="Tryptophan synthase beta subunit-like PLP-dependent enzymes"/>
    <property type="match status" value="1"/>
</dbReference>
<name>A0ABP8LET9_9BURK</name>
<protein>
    <submittedName>
        <fullName evidence="5">Threonine/serine dehydratase</fullName>
    </submittedName>
</protein>
<dbReference type="PANTHER" id="PTHR48078">
    <property type="entry name" value="THREONINE DEHYDRATASE, MITOCHONDRIAL-RELATED"/>
    <property type="match status" value="1"/>
</dbReference>
<dbReference type="Proteomes" id="UP001501788">
    <property type="component" value="Unassembled WGS sequence"/>
</dbReference>
<keyword evidence="2" id="KW-0663">Pyridoxal phosphate</keyword>
<reference evidence="6" key="1">
    <citation type="journal article" date="2019" name="Int. J. Syst. Evol. Microbiol.">
        <title>The Global Catalogue of Microorganisms (GCM) 10K type strain sequencing project: providing services to taxonomists for standard genome sequencing and annotation.</title>
        <authorList>
            <consortium name="The Broad Institute Genomics Platform"/>
            <consortium name="The Broad Institute Genome Sequencing Center for Infectious Disease"/>
            <person name="Wu L."/>
            <person name="Ma J."/>
        </authorList>
    </citation>
    <scope>NUCLEOTIDE SEQUENCE [LARGE SCALE GENOMIC DNA]</scope>
    <source>
        <strain evidence="6">JCM 31890</strain>
    </source>
</reference>
<evidence type="ECO:0000313" key="5">
    <source>
        <dbReference type="EMBL" id="GAA4427659.1"/>
    </source>
</evidence>
<dbReference type="NCBIfam" id="NF006094">
    <property type="entry name" value="PRK08246.1"/>
    <property type="match status" value="1"/>
</dbReference>
<accession>A0ABP8LET9</accession>
<keyword evidence="3" id="KW-0456">Lyase</keyword>
<gene>
    <name evidence="5" type="ORF">GCM10023090_25280</name>
</gene>
<comment type="caution">
    <text evidence="5">The sequence shown here is derived from an EMBL/GenBank/DDBJ whole genome shotgun (WGS) entry which is preliminary data.</text>
</comment>
<dbReference type="Gene3D" id="3.40.50.1100">
    <property type="match status" value="2"/>
</dbReference>
<keyword evidence="6" id="KW-1185">Reference proteome</keyword>
<evidence type="ECO:0000259" key="4">
    <source>
        <dbReference type="Pfam" id="PF00291"/>
    </source>
</evidence>
<dbReference type="InterPro" id="IPR036052">
    <property type="entry name" value="TrpB-like_PALP_sf"/>
</dbReference>
<dbReference type="PROSITE" id="PS00165">
    <property type="entry name" value="DEHYDRATASE_SER_THR"/>
    <property type="match status" value="1"/>
</dbReference>
<proteinExistence type="predicted"/>
<evidence type="ECO:0000256" key="3">
    <source>
        <dbReference type="ARBA" id="ARBA00023239"/>
    </source>
</evidence>